<dbReference type="Proteomes" id="UP000770015">
    <property type="component" value="Unassembled WGS sequence"/>
</dbReference>
<feature type="domain" description="Enoyl reductase (ER)" evidence="3">
    <location>
        <begin position="16"/>
        <end position="350"/>
    </location>
</feature>
<dbReference type="InterPro" id="IPR036291">
    <property type="entry name" value="NAD(P)-bd_dom_sf"/>
</dbReference>
<dbReference type="GO" id="GO:0016651">
    <property type="term" value="F:oxidoreductase activity, acting on NAD(P)H"/>
    <property type="evidence" value="ECO:0007669"/>
    <property type="project" value="InterPro"/>
</dbReference>
<comment type="caution">
    <text evidence="4">The sequence shown here is derived from an EMBL/GenBank/DDBJ whole genome shotgun (WGS) entry which is preliminary data.</text>
</comment>
<dbReference type="CDD" id="cd08249">
    <property type="entry name" value="enoyl_reductase_like"/>
    <property type="match status" value="1"/>
</dbReference>
<sequence length="352" mass="36661">MADQTTHLAAMLPSVGGNLVISKRDTPTPAAGEILIRNRAIAVNPIDWKRQAYGFMTPSFPLVLGADIAGEVVAIGPSVEGFKAGDHVVALAHGLITGNANNGAFQEFTSAQAKTTSKVPETLSLTQAVTLPTAVGTAVMILVESLGLPQSALETANASASSAPQSILIWGGASAVGNLLIQIAHKVGLFIYATASAKHHDKLRELGADVLFDYASGTVAEDILKASEEAGKPIEWAVGCITKDETLAPVTAVLKGSTAKGAKKLVITSPLPASATPAEGIETTQVRGDELWHRRSDLGEWLCWEALPAWLASGEIKPLEARVVDGGLEGLQNAMDQLKQGVVSGEKLVVEV</sequence>
<dbReference type="OrthoDB" id="3509362at2759"/>
<dbReference type="EMBL" id="JAGSXJ010000015">
    <property type="protein sequence ID" value="KAH6685328.1"/>
    <property type="molecule type" value="Genomic_DNA"/>
</dbReference>
<dbReference type="SUPFAM" id="SSF50129">
    <property type="entry name" value="GroES-like"/>
    <property type="match status" value="1"/>
</dbReference>
<dbReference type="PANTHER" id="PTHR45348:SF2">
    <property type="entry name" value="ZINC-TYPE ALCOHOL DEHYDROGENASE-LIKE PROTEIN C2E1P3.01"/>
    <property type="match status" value="1"/>
</dbReference>
<proteinExistence type="inferred from homology"/>
<dbReference type="Gene3D" id="3.40.50.720">
    <property type="entry name" value="NAD(P)-binding Rossmann-like Domain"/>
    <property type="match status" value="1"/>
</dbReference>
<evidence type="ECO:0000256" key="2">
    <source>
        <dbReference type="ARBA" id="ARBA00023002"/>
    </source>
</evidence>
<dbReference type="PANTHER" id="PTHR45348">
    <property type="entry name" value="HYPOTHETICAL OXIDOREDUCTASE (EUROFUNG)"/>
    <property type="match status" value="1"/>
</dbReference>
<reference evidence="4" key="1">
    <citation type="journal article" date="2021" name="Nat. Commun.">
        <title>Genetic determinants of endophytism in the Arabidopsis root mycobiome.</title>
        <authorList>
            <person name="Mesny F."/>
            <person name="Miyauchi S."/>
            <person name="Thiergart T."/>
            <person name="Pickel B."/>
            <person name="Atanasova L."/>
            <person name="Karlsson M."/>
            <person name="Huettel B."/>
            <person name="Barry K.W."/>
            <person name="Haridas S."/>
            <person name="Chen C."/>
            <person name="Bauer D."/>
            <person name="Andreopoulos W."/>
            <person name="Pangilinan J."/>
            <person name="LaButti K."/>
            <person name="Riley R."/>
            <person name="Lipzen A."/>
            <person name="Clum A."/>
            <person name="Drula E."/>
            <person name="Henrissat B."/>
            <person name="Kohler A."/>
            <person name="Grigoriev I.V."/>
            <person name="Martin F.M."/>
            <person name="Hacquard S."/>
        </authorList>
    </citation>
    <scope>NUCLEOTIDE SEQUENCE</scope>
    <source>
        <strain evidence="4">MPI-SDFR-AT-0117</strain>
    </source>
</reference>
<comment type="similarity">
    <text evidence="1">Belongs to the zinc-containing alcohol dehydrogenase family.</text>
</comment>
<gene>
    <name evidence="4" type="ORF">F5X68DRAFT_262584</name>
</gene>
<dbReference type="AlphaFoldDB" id="A0A9P8VA06"/>
<name>A0A9P8VA06_9PEZI</name>
<evidence type="ECO:0000259" key="3">
    <source>
        <dbReference type="SMART" id="SM00829"/>
    </source>
</evidence>
<keyword evidence="2" id="KW-0560">Oxidoreductase</keyword>
<dbReference type="SMART" id="SM00829">
    <property type="entry name" value="PKS_ER"/>
    <property type="match status" value="1"/>
</dbReference>
<organism evidence="4 5">
    <name type="scientific">Plectosphaerella plurivora</name>
    <dbReference type="NCBI Taxonomy" id="936078"/>
    <lineage>
        <taxon>Eukaryota</taxon>
        <taxon>Fungi</taxon>
        <taxon>Dikarya</taxon>
        <taxon>Ascomycota</taxon>
        <taxon>Pezizomycotina</taxon>
        <taxon>Sordariomycetes</taxon>
        <taxon>Hypocreomycetidae</taxon>
        <taxon>Glomerellales</taxon>
        <taxon>Plectosphaerellaceae</taxon>
        <taxon>Plectosphaerella</taxon>
    </lineage>
</organism>
<accession>A0A9P8VA06</accession>
<dbReference type="InterPro" id="IPR020843">
    <property type="entry name" value="ER"/>
</dbReference>
<keyword evidence="5" id="KW-1185">Reference proteome</keyword>
<evidence type="ECO:0000313" key="5">
    <source>
        <dbReference type="Proteomes" id="UP000770015"/>
    </source>
</evidence>
<dbReference type="InterPro" id="IPR047122">
    <property type="entry name" value="Trans-enoyl_RdTase-like"/>
</dbReference>
<dbReference type="InterPro" id="IPR011032">
    <property type="entry name" value="GroES-like_sf"/>
</dbReference>
<evidence type="ECO:0000313" key="4">
    <source>
        <dbReference type="EMBL" id="KAH6685328.1"/>
    </source>
</evidence>
<evidence type="ECO:0000256" key="1">
    <source>
        <dbReference type="ARBA" id="ARBA00008072"/>
    </source>
</evidence>
<dbReference type="Gene3D" id="3.90.180.10">
    <property type="entry name" value="Medium-chain alcohol dehydrogenases, catalytic domain"/>
    <property type="match status" value="1"/>
</dbReference>
<dbReference type="Pfam" id="PF08240">
    <property type="entry name" value="ADH_N"/>
    <property type="match status" value="1"/>
</dbReference>
<protein>
    <submittedName>
        <fullName evidence="4">Chaperonin 10-like protein</fullName>
    </submittedName>
</protein>
<dbReference type="SUPFAM" id="SSF51735">
    <property type="entry name" value="NAD(P)-binding Rossmann-fold domains"/>
    <property type="match status" value="1"/>
</dbReference>
<dbReference type="InterPro" id="IPR013154">
    <property type="entry name" value="ADH-like_N"/>
</dbReference>